<reference evidence="1 2" key="1">
    <citation type="submission" date="2019-03" db="EMBL/GenBank/DDBJ databases">
        <title>Paraburkholderia sp. isolated from native Mimosa gymnas in Guartela State Park, Brazil.</title>
        <authorList>
            <person name="Paulitsch F."/>
            <person name="Hungria M."/>
            <person name="Delamuta J.R.M."/>
            <person name="Ribeiro R.A."/>
            <person name="Dall'Agnol R."/>
            <person name="Silva J.S.B."/>
        </authorList>
    </citation>
    <scope>NUCLEOTIDE SEQUENCE [LARGE SCALE GENOMIC DNA]</scope>
    <source>
        <strain evidence="1 2">CNPSo 3008</strain>
    </source>
</reference>
<organism evidence="1 2">
    <name type="scientific">Paraburkholderia guartelaensis</name>
    <dbReference type="NCBI Taxonomy" id="2546446"/>
    <lineage>
        <taxon>Bacteria</taxon>
        <taxon>Pseudomonadati</taxon>
        <taxon>Pseudomonadota</taxon>
        <taxon>Betaproteobacteria</taxon>
        <taxon>Burkholderiales</taxon>
        <taxon>Burkholderiaceae</taxon>
        <taxon>Paraburkholderia</taxon>
    </lineage>
</organism>
<evidence type="ECO:0000313" key="2">
    <source>
        <dbReference type="Proteomes" id="UP000295606"/>
    </source>
</evidence>
<keyword evidence="1" id="KW-0503">Monooxygenase</keyword>
<sequence>MSNRYFGNRAVVIGAGMGGLPAAQVLASYFKEVVVLERDILPTDATPRPGVPQGKHPHGLLAGGLKALSDLFPDFSSTLVQAGAYSLDSGREVCHEYPGQEPLPIRSLGVATFTMTRPLLELAVRRRVQENANVVFRDGCRVVALGATPDGNAVASAIYKTLSGELEVLPADLIVDASGRGKLTLDFLKYIGHPMPEETVIGVDFGYSTAVYTIPPDATPARKVMITMPRAPGESRTGIVLLREDGKWFAALGGRGADTPPADSAAFTAYAASLPTSSVYDAIKYATQHGGIERFAFPESRRLHFSTDNFPRGLIPIADSVCRFNPVYGQGMSAAAQEAVVLRDLLEAHAGDADPLAALSGEFLSAIDSIIENPWSLAALPDLAYPDARGKRPPNLEKLIEHHMAITKAAHHDPDIHKQLIEVLNLLKPVSALQAIEIVEKVTGEEVQNPTASA</sequence>
<dbReference type="AlphaFoldDB" id="A0A4R5LCY8"/>
<dbReference type="PANTHER" id="PTHR43422:SF3">
    <property type="entry name" value="THIAMINE THIAZOLE SYNTHASE"/>
    <property type="match status" value="1"/>
</dbReference>
<dbReference type="OrthoDB" id="9790035at2"/>
<dbReference type="InterPro" id="IPR036188">
    <property type="entry name" value="FAD/NAD-bd_sf"/>
</dbReference>
<dbReference type="PANTHER" id="PTHR43422">
    <property type="entry name" value="THIAMINE THIAZOLE SYNTHASE"/>
    <property type="match status" value="1"/>
</dbReference>
<dbReference type="SUPFAM" id="SSF51905">
    <property type="entry name" value="FAD/NAD(P)-binding domain"/>
    <property type="match status" value="1"/>
</dbReference>
<dbReference type="GO" id="GO:0004497">
    <property type="term" value="F:monooxygenase activity"/>
    <property type="evidence" value="ECO:0007669"/>
    <property type="project" value="UniProtKB-KW"/>
</dbReference>
<dbReference type="Gene3D" id="3.50.50.60">
    <property type="entry name" value="FAD/NAD(P)-binding domain"/>
    <property type="match status" value="1"/>
</dbReference>
<gene>
    <name evidence="1" type="ORF">E1N52_22220</name>
</gene>
<proteinExistence type="predicted"/>
<dbReference type="RefSeq" id="WP_133184886.1">
    <property type="nucleotide sequence ID" value="NZ_SMOD01000017.1"/>
</dbReference>
<protein>
    <submittedName>
        <fullName evidence="1">Squalene monooxygenase</fullName>
    </submittedName>
</protein>
<comment type="caution">
    <text evidence="1">The sequence shown here is derived from an EMBL/GenBank/DDBJ whole genome shotgun (WGS) entry which is preliminary data.</text>
</comment>
<dbReference type="Proteomes" id="UP000295606">
    <property type="component" value="Unassembled WGS sequence"/>
</dbReference>
<evidence type="ECO:0000313" key="1">
    <source>
        <dbReference type="EMBL" id="TDG05959.1"/>
    </source>
</evidence>
<dbReference type="EMBL" id="SMOD01000017">
    <property type="protein sequence ID" value="TDG05959.1"/>
    <property type="molecule type" value="Genomic_DNA"/>
</dbReference>
<name>A0A4R5LCY8_9BURK</name>
<accession>A0A4R5LCY8</accession>
<keyword evidence="1" id="KW-0560">Oxidoreductase</keyword>